<dbReference type="PANTHER" id="PTHR42812:SF5">
    <property type="entry name" value="ENDO-ARABINASE"/>
    <property type="match status" value="1"/>
</dbReference>
<feature type="signal peptide" evidence="6">
    <location>
        <begin position="1"/>
        <end position="28"/>
    </location>
</feature>
<keyword evidence="3 5" id="KW-0326">Glycosidase</keyword>
<evidence type="ECO:0000256" key="2">
    <source>
        <dbReference type="ARBA" id="ARBA00022801"/>
    </source>
</evidence>
<proteinExistence type="inferred from homology"/>
<evidence type="ECO:0008006" key="9">
    <source>
        <dbReference type="Google" id="ProtNLM"/>
    </source>
</evidence>
<dbReference type="GO" id="GO:0005975">
    <property type="term" value="P:carbohydrate metabolic process"/>
    <property type="evidence" value="ECO:0007669"/>
    <property type="project" value="InterPro"/>
</dbReference>
<keyword evidence="6" id="KW-0732">Signal</keyword>
<evidence type="ECO:0000256" key="5">
    <source>
        <dbReference type="RuleBase" id="RU361187"/>
    </source>
</evidence>
<gene>
    <name evidence="7" type="ORF">EBO15_38585</name>
</gene>
<dbReference type="Gene3D" id="2.115.10.20">
    <property type="entry name" value="Glycosyl hydrolase domain, family 43"/>
    <property type="match status" value="1"/>
</dbReference>
<evidence type="ECO:0000256" key="3">
    <source>
        <dbReference type="ARBA" id="ARBA00023295"/>
    </source>
</evidence>
<dbReference type="PROSITE" id="PS51318">
    <property type="entry name" value="TAT"/>
    <property type="match status" value="1"/>
</dbReference>
<dbReference type="Proteomes" id="UP000282674">
    <property type="component" value="Unassembled WGS sequence"/>
</dbReference>
<organism evidence="7 8">
    <name type="scientific">Actinomadura harenae</name>
    <dbReference type="NCBI Taxonomy" id="2483351"/>
    <lineage>
        <taxon>Bacteria</taxon>
        <taxon>Bacillati</taxon>
        <taxon>Actinomycetota</taxon>
        <taxon>Actinomycetes</taxon>
        <taxon>Streptosporangiales</taxon>
        <taxon>Thermomonosporaceae</taxon>
        <taxon>Actinomadura</taxon>
    </lineage>
</organism>
<reference evidence="7 8" key="1">
    <citation type="submission" date="2018-10" db="EMBL/GenBank/DDBJ databases">
        <title>Isolation from soil.</title>
        <authorList>
            <person name="Hu J."/>
        </authorList>
    </citation>
    <scope>NUCLEOTIDE SEQUENCE [LARGE SCALE GENOMIC DNA]</scope>
    <source>
        <strain evidence="7 8">NEAU-Ht49</strain>
    </source>
</reference>
<name>A0A3M2LKA1_9ACTN</name>
<dbReference type="InterPro" id="IPR006710">
    <property type="entry name" value="Glyco_hydro_43"/>
</dbReference>
<comment type="similarity">
    <text evidence="1 5">Belongs to the glycosyl hydrolase 43 family.</text>
</comment>
<evidence type="ECO:0000313" key="7">
    <source>
        <dbReference type="EMBL" id="RMI36445.1"/>
    </source>
</evidence>
<evidence type="ECO:0000256" key="6">
    <source>
        <dbReference type="SAM" id="SignalP"/>
    </source>
</evidence>
<dbReference type="InterPro" id="IPR023296">
    <property type="entry name" value="Glyco_hydro_beta-prop_sf"/>
</dbReference>
<evidence type="ECO:0000256" key="4">
    <source>
        <dbReference type="PIRSR" id="PIRSR606710-1"/>
    </source>
</evidence>
<dbReference type="CDD" id="cd08999">
    <property type="entry name" value="GH43_ABN-like"/>
    <property type="match status" value="1"/>
</dbReference>
<feature type="active site" description="Proton acceptor" evidence="4">
    <location>
        <position position="67"/>
    </location>
</feature>
<protein>
    <recommendedName>
        <fullName evidence="9">Glycoside hydrolase</fullName>
    </recommendedName>
</protein>
<comment type="caution">
    <text evidence="7">The sequence shown here is derived from an EMBL/GenBank/DDBJ whole genome shotgun (WGS) entry which is preliminary data.</text>
</comment>
<dbReference type="GO" id="GO:0004553">
    <property type="term" value="F:hydrolase activity, hydrolyzing O-glycosyl compounds"/>
    <property type="evidence" value="ECO:0007669"/>
    <property type="project" value="InterPro"/>
</dbReference>
<keyword evidence="8" id="KW-1185">Reference proteome</keyword>
<feature type="active site" description="Proton donor" evidence="4">
    <location>
        <position position="246"/>
    </location>
</feature>
<evidence type="ECO:0000256" key="1">
    <source>
        <dbReference type="ARBA" id="ARBA00009865"/>
    </source>
</evidence>
<sequence length="361" mass="37886">MSPLPTRRSLLVVASGAVAVAGATVAWTATDSSLAAHAGLSARDGKGGNVAADAAGPKLMIPSTFADPGVLKVGATYYAYATNLPGKVVPVATAPSMRGPWKIRPTGVMPKPGAWAKPGLTWGPEVVRRPDGTFVLYYTASSKTRKTGCVGAAIAKSPLGPFRPVGSGPLVCDAPKAASQGKLRGEIIGAGSYVEGKARYLVYKVGYNAYSKPSFLLLQRLSADGLHRVGAPKVILKQTSEPYTTEAPFLVKHGSKYVLFYSAGFYGGDRYQTRFAVASKIGGPYAKGAQPLMTTQSLGHRVNGPGSASVLHDGSTWWIVFHGALNSEHPTQPAPAPRPKPLMRGLYVAELGWTGDRPTLR</sequence>
<dbReference type="PANTHER" id="PTHR42812">
    <property type="entry name" value="BETA-XYLOSIDASE"/>
    <property type="match status" value="1"/>
</dbReference>
<accession>A0A3M2LKA1</accession>
<dbReference type="Pfam" id="PF04616">
    <property type="entry name" value="Glyco_hydro_43"/>
    <property type="match status" value="1"/>
</dbReference>
<dbReference type="InterPro" id="IPR051795">
    <property type="entry name" value="Glycosyl_Hydrlase_43"/>
</dbReference>
<dbReference type="InterPro" id="IPR006311">
    <property type="entry name" value="TAT_signal"/>
</dbReference>
<feature type="chain" id="PRO_5017939033" description="Glycoside hydrolase" evidence="6">
    <location>
        <begin position="29"/>
        <end position="361"/>
    </location>
</feature>
<dbReference type="SUPFAM" id="SSF75005">
    <property type="entry name" value="Arabinanase/levansucrase/invertase"/>
    <property type="match status" value="1"/>
</dbReference>
<dbReference type="EMBL" id="RFFG01000136">
    <property type="protein sequence ID" value="RMI36445.1"/>
    <property type="molecule type" value="Genomic_DNA"/>
</dbReference>
<keyword evidence="2 5" id="KW-0378">Hydrolase</keyword>
<dbReference type="AlphaFoldDB" id="A0A3M2LKA1"/>
<evidence type="ECO:0000313" key="8">
    <source>
        <dbReference type="Proteomes" id="UP000282674"/>
    </source>
</evidence>